<dbReference type="EMBL" id="JOPB01000005">
    <property type="protein sequence ID" value="OUI78633.1"/>
    <property type="molecule type" value="Genomic_DNA"/>
</dbReference>
<keyword evidence="8" id="KW-0016">Alginate biosynthesis</keyword>
<dbReference type="InterPro" id="IPR051085">
    <property type="entry name" value="MB_O-acyltransferase"/>
</dbReference>
<dbReference type="Pfam" id="PF03062">
    <property type="entry name" value="MBOAT"/>
    <property type="match status" value="1"/>
</dbReference>
<dbReference type="InterPro" id="IPR028362">
    <property type="entry name" value="AlgI"/>
</dbReference>
<reference evidence="16" key="1">
    <citation type="submission" date="2014-06" db="EMBL/GenBank/DDBJ databases">
        <authorList>
            <person name="Winans N.J."/>
            <person name="Newell P.D."/>
            <person name="Douglas A.E."/>
        </authorList>
    </citation>
    <scope>NUCLEOTIDE SEQUENCE [LARGE SCALE GENOMIC DNA]</scope>
    <source>
        <strain evidence="16">DmL_052</strain>
    </source>
</reference>
<evidence type="ECO:0000313" key="16">
    <source>
        <dbReference type="Proteomes" id="UP000194946"/>
    </source>
</evidence>
<evidence type="ECO:0000256" key="5">
    <source>
        <dbReference type="ARBA" id="ARBA00022475"/>
    </source>
</evidence>
<name>A0A251ZVG1_9PROT</name>
<keyword evidence="10 13" id="KW-0472">Membrane</keyword>
<keyword evidence="9 14" id="KW-1133">Transmembrane helix</keyword>
<dbReference type="GO" id="GO:0005886">
    <property type="term" value="C:plasma membrane"/>
    <property type="evidence" value="ECO:0007669"/>
    <property type="project" value="UniProtKB-SubCell"/>
</dbReference>
<proteinExistence type="inferred from homology"/>
<evidence type="ECO:0000256" key="1">
    <source>
        <dbReference type="ARBA" id="ARBA00004651"/>
    </source>
</evidence>
<dbReference type="AlphaFoldDB" id="A0A251ZVG1"/>
<comment type="similarity">
    <text evidence="3 13">Belongs to the membrane-bound acyltransferase family.</text>
</comment>
<feature type="transmembrane region" description="Helical" evidence="14">
    <location>
        <begin position="40"/>
        <end position="63"/>
    </location>
</feature>
<evidence type="ECO:0000256" key="3">
    <source>
        <dbReference type="ARBA" id="ARBA00010323"/>
    </source>
</evidence>
<feature type="transmembrane region" description="Helical" evidence="14">
    <location>
        <begin position="113"/>
        <end position="131"/>
    </location>
</feature>
<evidence type="ECO:0000313" key="15">
    <source>
        <dbReference type="EMBL" id="OUI78633.1"/>
    </source>
</evidence>
<feature type="transmembrane region" description="Helical" evidence="14">
    <location>
        <begin position="75"/>
        <end position="93"/>
    </location>
</feature>
<dbReference type="GO" id="GO:0016746">
    <property type="term" value="F:acyltransferase activity"/>
    <property type="evidence" value="ECO:0007669"/>
    <property type="project" value="UniProtKB-KW"/>
</dbReference>
<protein>
    <recommendedName>
        <fullName evidence="4">Probable alginate O-acetylase AlgI</fullName>
    </recommendedName>
    <alternativeName>
        <fullName evidence="12">Alginate biosynthesis protein AlgI</fullName>
    </alternativeName>
</protein>
<evidence type="ECO:0000256" key="6">
    <source>
        <dbReference type="ARBA" id="ARBA00022679"/>
    </source>
</evidence>
<sequence>MLFSTQGFLILFLPLVLITFYGCVQVRILRQLVIISASLIFYELWSWHFVPSLILLTFINWIIACQYGKSHHKAWLTGGIIINIAMLGFFKYANFFAENVDDIFGMHHTPWNIIMPLGISFFVFQKISYLIDLRRGEKHIYSLIDFFEFVTFFPQLIAGPIVRHNEIIPQFEKNPINPQLWENISKGLCLILIGLVKKAGIAESIAMTCNPLFDQAAQGQLLNITEAWVAAIAYSLQIFFDFSGYSDMAIGTALLFGLQLPYNFNAPYQSHNLQEFWRRWHMTLSRFLRDYLYIPLGGNRCGPIRQSTNLVTTMLLAGLWHGAGWSFVAWGGMHGVGLTINHAWKKISPFSFPKPIAWMITLFFLIFSWVIFRAENFSTAAHIWQSMLGFNGVGTYKIRHNIIFYLAILLVLFCPSSQNLINKYLRPSKWIAVVGGIAAAYFILLIGGRIPDAFIYFHF</sequence>
<organism evidence="15 16">
    <name type="scientific">Commensalibacter intestini</name>
    <dbReference type="NCBI Taxonomy" id="479936"/>
    <lineage>
        <taxon>Bacteria</taxon>
        <taxon>Pseudomonadati</taxon>
        <taxon>Pseudomonadota</taxon>
        <taxon>Alphaproteobacteria</taxon>
        <taxon>Acetobacterales</taxon>
        <taxon>Acetobacteraceae</taxon>
    </lineage>
</organism>
<keyword evidence="6 13" id="KW-0808">Transferase</keyword>
<keyword evidence="7 14" id="KW-0812">Transmembrane</keyword>
<comment type="pathway">
    <text evidence="2">Glycan biosynthesis; alginate biosynthesis.</text>
</comment>
<accession>A0A251ZVG1</accession>
<dbReference type="PANTHER" id="PTHR13285:SF23">
    <property type="entry name" value="TEICHOIC ACID D-ALANYLTRANSFERASE"/>
    <property type="match status" value="1"/>
</dbReference>
<dbReference type="PANTHER" id="PTHR13285">
    <property type="entry name" value="ACYLTRANSFERASE"/>
    <property type="match status" value="1"/>
</dbReference>
<evidence type="ECO:0000256" key="11">
    <source>
        <dbReference type="ARBA" id="ARBA00023315"/>
    </source>
</evidence>
<keyword evidence="5 13" id="KW-1003">Cell membrane</keyword>
<dbReference type="InterPro" id="IPR004299">
    <property type="entry name" value="MBOAT_fam"/>
</dbReference>
<evidence type="ECO:0000256" key="2">
    <source>
        <dbReference type="ARBA" id="ARBA00005182"/>
    </source>
</evidence>
<feature type="transmembrane region" description="Helical" evidence="14">
    <location>
        <begin position="355"/>
        <end position="372"/>
    </location>
</feature>
<evidence type="ECO:0000256" key="7">
    <source>
        <dbReference type="ARBA" id="ARBA00022692"/>
    </source>
</evidence>
<keyword evidence="11 13" id="KW-0012">Acyltransferase</keyword>
<feature type="transmembrane region" description="Helical" evidence="14">
    <location>
        <begin position="7"/>
        <end position="28"/>
    </location>
</feature>
<keyword evidence="16" id="KW-1185">Reference proteome</keyword>
<evidence type="ECO:0000256" key="13">
    <source>
        <dbReference type="PIRNR" id="PIRNR016636"/>
    </source>
</evidence>
<evidence type="ECO:0000256" key="12">
    <source>
        <dbReference type="ARBA" id="ARBA00031030"/>
    </source>
</evidence>
<feature type="transmembrane region" description="Helical" evidence="14">
    <location>
        <begin position="402"/>
        <end position="421"/>
    </location>
</feature>
<dbReference type="PIRSF" id="PIRSF500217">
    <property type="entry name" value="AlgI"/>
    <property type="match status" value="1"/>
</dbReference>
<evidence type="ECO:0000256" key="4">
    <source>
        <dbReference type="ARBA" id="ARBA00016084"/>
    </source>
</evidence>
<evidence type="ECO:0000256" key="8">
    <source>
        <dbReference type="ARBA" id="ARBA00022841"/>
    </source>
</evidence>
<gene>
    <name evidence="15" type="ORF">HK18_06995</name>
</gene>
<feature type="transmembrane region" description="Helical" evidence="14">
    <location>
        <begin position="430"/>
        <end position="450"/>
    </location>
</feature>
<dbReference type="PIRSF" id="PIRSF016636">
    <property type="entry name" value="AlgI_DltB"/>
    <property type="match status" value="1"/>
</dbReference>
<evidence type="ECO:0000256" key="10">
    <source>
        <dbReference type="ARBA" id="ARBA00023136"/>
    </source>
</evidence>
<evidence type="ECO:0000256" key="14">
    <source>
        <dbReference type="SAM" id="Phobius"/>
    </source>
</evidence>
<comment type="subcellular location">
    <subcellularLocation>
        <location evidence="1">Cell membrane</location>
        <topology evidence="1">Multi-pass membrane protein</topology>
    </subcellularLocation>
</comment>
<dbReference type="InterPro" id="IPR024194">
    <property type="entry name" value="Ac/AlaTfrase_AlgI/DltB"/>
</dbReference>
<evidence type="ECO:0000256" key="9">
    <source>
        <dbReference type="ARBA" id="ARBA00022989"/>
    </source>
</evidence>
<dbReference type="RefSeq" id="WP_086632100.1">
    <property type="nucleotide sequence ID" value="NZ_JOPB01000005.1"/>
</dbReference>
<comment type="caution">
    <text evidence="15">The sequence shown here is derived from an EMBL/GenBank/DDBJ whole genome shotgun (WGS) entry which is preliminary data.</text>
</comment>
<dbReference type="GO" id="GO:0042121">
    <property type="term" value="P:alginic acid biosynthetic process"/>
    <property type="evidence" value="ECO:0007669"/>
    <property type="project" value="UniProtKB-KW"/>
</dbReference>
<dbReference type="Proteomes" id="UP000194946">
    <property type="component" value="Unassembled WGS sequence"/>
</dbReference>